<name>A0A381UIE1_9ZZZZ</name>
<feature type="domain" description="ACT" evidence="6">
    <location>
        <begin position="4"/>
        <end position="78"/>
    </location>
</feature>
<sequence>MRHVISILLQNEAGALARVADLFSSRAYNIESLNVAPTSDEMVSRLTLVTHGSDDVIDQISKQLAKLVDVINIIDMTSGDHIEREIALFKLQIEESGLENLEALARDFGAKILDTHEGHYTVELIGGSADIDRFMSSIGAKAEILTVVRSGAMAVARGAPVLNPTSSL</sequence>
<dbReference type="PANTHER" id="PTHR30239">
    <property type="entry name" value="ACETOLACTATE SYNTHASE SMALL SUBUNIT"/>
    <property type="match status" value="1"/>
</dbReference>
<dbReference type="GO" id="GO:0009097">
    <property type="term" value="P:isoleucine biosynthetic process"/>
    <property type="evidence" value="ECO:0007669"/>
    <property type="project" value="UniProtKB-UniPathway"/>
</dbReference>
<evidence type="ECO:0000256" key="2">
    <source>
        <dbReference type="ARBA" id="ARBA00005025"/>
    </source>
</evidence>
<dbReference type="InterPro" id="IPR054480">
    <property type="entry name" value="AHAS_small-like_ACT"/>
</dbReference>
<dbReference type="Pfam" id="PF10369">
    <property type="entry name" value="ALS_ss_C"/>
    <property type="match status" value="1"/>
</dbReference>
<evidence type="ECO:0000256" key="3">
    <source>
        <dbReference type="ARBA" id="ARBA00006341"/>
    </source>
</evidence>
<keyword evidence="5" id="KW-0100">Branched-chain amino acid biosynthesis</keyword>
<keyword evidence="4" id="KW-0028">Amino-acid biosynthesis</keyword>
<dbReference type="InterPro" id="IPR002912">
    <property type="entry name" value="ACT_dom"/>
</dbReference>
<protein>
    <recommendedName>
        <fullName evidence="6">ACT domain-containing protein</fullName>
    </recommendedName>
</protein>
<proteinExistence type="inferred from homology"/>
<dbReference type="EMBL" id="UINC01006505">
    <property type="protein sequence ID" value="SVA27919.1"/>
    <property type="molecule type" value="Genomic_DNA"/>
</dbReference>
<dbReference type="Pfam" id="PF22629">
    <property type="entry name" value="ACT_AHAS_ss"/>
    <property type="match status" value="1"/>
</dbReference>
<accession>A0A381UIE1</accession>
<dbReference type="PANTHER" id="PTHR30239:SF0">
    <property type="entry name" value="ACETOLACTATE SYNTHASE SMALL SUBUNIT 1, CHLOROPLASTIC"/>
    <property type="match status" value="1"/>
</dbReference>
<comment type="pathway">
    <text evidence="2">Amino-acid biosynthesis; L-valine biosynthesis; L-valine from pyruvate: step 1/4.</text>
</comment>
<evidence type="ECO:0000313" key="7">
    <source>
        <dbReference type="EMBL" id="SVA27919.1"/>
    </source>
</evidence>
<dbReference type="Gene3D" id="3.30.70.260">
    <property type="match status" value="1"/>
</dbReference>
<dbReference type="CDD" id="cd04878">
    <property type="entry name" value="ACT_AHAS"/>
    <property type="match status" value="1"/>
</dbReference>
<dbReference type="NCBIfam" id="NF008864">
    <property type="entry name" value="PRK11895.1"/>
    <property type="match status" value="1"/>
</dbReference>
<dbReference type="InterPro" id="IPR027271">
    <property type="entry name" value="Acetolactate_synth/TF_NikR_C"/>
</dbReference>
<evidence type="ECO:0000256" key="1">
    <source>
        <dbReference type="ARBA" id="ARBA00004974"/>
    </source>
</evidence>
<evidence type="ECO:0000259" key="6">
    <source>
        <dbReference type="PROSITE" id="PS51671"/>
    </source>
</evidence>
<dbReference type="SUPFAM" id="SSF55021">
    <property type="entry name" value="ACT-like"/>
    <property type="match status" value="2"/>
</dbReference>
<dbReference type="NCBIfam" id="TIGR00119">
    <property type="entry name" value="acolac_sm"/>
    <property type="match status" value="1"/>
</dbReference>
<dbReference type="FunFam" id="3.30.70.260:FF:000001">
    <property type="entry name" value="Acetolactate synthase, small subunit"/>
    <property type="match status" value="1"/>
</dbReference>
<evidence type="ECO:0000256" key="5">
    <source>
        <dbReference type="ARBA" id="ARBA00023304"/>
    </source>
</evidence>
<gene>
    <name evidence="7" type="ORF">METZ01_LOCUS80773</name>
</gene>
<dbReference type="InterPro" id="IPR019455">
    <property type="entry name" value="Acetolactate_synth_ssu_C"/>
</dbReference>
<dbReference type="GO" id="GO:1990610">
    <property type="term" value="F:acetolactate synthase regulator activity"/>
    <property type="evidence" value="ECO:0007669"/>
    <property type="project" value="InterPro"/>
</dbReference>
<dbReference type="GO" id="GO:0005829">
    <property type="term" value="C:cytosol"/>
    <property type="evidence" value="ECO:0007669"/>
    <property type="project" value="TreeGrafter"/>
</dbReference>
<dbReference type="GO" id="GO:0003984">
    <property type="term" value="F:acetolactate synthase activity"/>
    <property type="evidence" value="ECO:0007669"/>
    <property type="project" value="TreeGrafter"/>
</dbReference>
<evidence type="ECO:0000256" key="4">
    <source>
        <dbReference type="ARBA" id="ARBA00022605"/>
    </source>
</evidence>
<reference evidence="7" key="1">
    <citation type="submission" date="2018-05" db="EMBL/GenBank/DDBJ databases">
        <authorList>
            <person name="Lanie J.A."/>
            <person name="Ng W.-L."/>
            <person name="Kazmierczak K.M."/>
            <person name="Andrzejewski T.M."/>
            <person name="Davidsen T.M."/>
            <person name="Wayne K.J."/>
            <person name="Tettelin H."/>
            <person name="Glass J.I."/>
            <person name="Rusch D."/>
            <person name="Podicherti R."/>
            <person name="Tsui H.-C.T."/>
            <person name="Winkler M.E."/>
        </authorList>
    </citation>
    <scope>NUCLEOTIDE SEQUENCE</scope>
</reference>
<dbReference type="UniPathway" id="UPA00049">
    <property type="reaction ID" value="UER00059"/>
</dbReference>
<dbReference type="AlphaFoldDB" id="A0A381UIE1"/>
<comment type="similarity">
    <text evidence="3">Belongs to the acetolactate synthase small subunit family.</text>
</comment>
<dbReference type="InterPro" id="IPR039557">
    <property type="entry name" value="AHAS_ACT"/>
</dbReference>
<organism evidence="7">
    <name type="scientific">marine metagenome</name>
    <dbReference type="NCBI Taxonomy" id="408172"/>
    <lineage>
        <taxon>unclassified sequences</taxon>
        <taxon>metagenomes</taxon>
        <taxon>ecological metagenomes</taxon>
    </lineage>
</organism>
<dbReference type="PROSITE" id="PS51671">
    <property type="entry name" value="ACT"/>
    <property type="match status" value="1"/>
</dbReference>
<dbReference type="Gene3D" id="3.30.70.1150">
    <property type="entry name" value="ACT-like. Chain A, domain 2"/>
    <property type="match status" value="1"/>
</dbReference>
<comment type="pathway">
    <text evidence="1">Amino-acid biosynthesis; L-isoleucine biosynthesis; L-isoleucine from 2-oxobutanoate: step 1/4.</text>
</comment>
<dbReference type="UniPathway" id="UPA00047">
    <property type="reaction ID" value="UER00055"/>
</dbReference>
<dbReference type="GO" id="GO:0009099">
    <property type="term" value="P:L-valine biosynthetic process"/>
    <property type="evidence" value="ECO:0007669"/>
    <property type="project" value="UniProtKB-UniPathway"/>
</dbReference>
<dbReference type="InterPro" id="IPR004789">
    <property type="entry name" value="Acetalactate_synth_ssu"/>
</dbReference>
<dbReference type="InterPro" id="IPR045865">
    <property type="entry name" value="ACT-like_dom_sf"/>
</dbReference>